<protein>
    <submittedName>
        <fullName evidence="1">Uncharacterized protein</fullName>
    </submittedName>
</protein>
<proteinExistence type="predicted"/>
<gene>
    <name evidence="1" type="ORF">MANES_15G180900</name>
</gene>
<sequence>MLFRSLDIDDEIESLMMKIHYSRYKLEDLTSIPLANSGDDASESGANKLMKKIITPFVT</sequence>
<evidence type="ECO:0000313" key="1">
    <source>
        <dbReference type="EMBL" id="OAY29905.1"/>
    </source>
</evidence>
<dbReference type="EMBL" id="CM004401">
    <property type="protein sequence ID" value="OAY29905.1"/>
    <property type="molecule type" value="Genomic_DNA"/>
</dbReference>
<accession>A0A2C9UGT9</accession>
<name>A0A2C9UGT9_MANES</name>
<dbReference type="AlphaFoldDB" id="A0A2C9UGT9"/>
<organism evidence="1">
    <name type="scientific">Manihot esculenta</name>
    <name type="common">Cassava</name>
    <name type="synonym">Jatropha manihot</name>
    <dbReference type="NCBI Taxonomy" id="3983"/>
    <lineage>
        <taxon>Eukaryota</taxon>
        <taxon>Viridiplantae</taxon>
        <taxon>Streptophyta</taxon>
        <taxon>Embryophyta</taxon>
        <taxon>Tracheophyta</taxon>
        <taxon>Spermatophyta</taxon>
        <taxon>Magnoliopsida</taxon>
        <taxon>eudicotyledons</taxon>
        <taxon>Gunneridae</taxon>
        <taxon>Pentapetalae</taxon>
        <taxon>rosids</taxon>
        <taxon>fabids</taxon>
        <taxon>Malpighiales</taxon>
        <taxon>Euphorbiaceae</taxon>
        <taxon>Crotonoideae</taxon>
        <taxon>Manihoteae</taxon>
        <taxon>Manihot</taxon>
    </lineage>
</organism>
<reference evidence="1" key="1">
    <citation type="submission" date="2016-02" db="EMBL/GenBank/DDBJ databases">
        <title>WGS assembly of Manihot esculenta.</title>
        <authorList>
            <person name="Bredeson J.V."/>
            <person name="Prochnik S.E."/>
            <person name="Lyons J.B."/>
            <person name="Schmutz J."/>
            <person name="Grimwood J."/>
            <person name="Vrebalov J."/>
            <person name="Bart R.S."/>
            <person name="Amuge T."/>
            <person name="Ferguson M.E."/>
            <person name="Green R."/>
            <person name="Putnam N."/>
            <person name="Stites J."/>
            <person name="Rounsley S."/>
            <person name="Rokhsar D.S."/>
        </authorList>
    </citation>
    <scope>NUCLEOTIDE SEQUENCE [LARGE SCALE GENOMIC DNA]</scope>
    <source>
        <tissue evidence="1">Leaf</tissue>
    </source>
</reference>